<sequence>MKLVPPIPSTTTPVLSSFYCLSPLRRPAQSFRHLNYKAAKKTTERNIVALQWRLSLHNEERRVFAINRLSSLEISPSSMVTDSHAFIKQAVFNKLLVGKGLWSLQKQGINVQLPLFDPFNGIPAEIYGACLEHVSEDDRKRVEQYFGSPGDSEQPPYITKYIPCTDVNPLKNDIFARTAAFTVCHGSDSMG</sequence>
<dbReference type="AlphaFoldDB" id="A0A8J2NNP4"/>
<dbReference type="EMBL" id="CAJSTJ010000173">
    <property type="protein sequence ID" value="CAG7564909.1"/>
    <property type="molecule type" value="Genomic_DNA"/>
</dbReference>
<evidence type="ECO:0000313" key="1">
    <source>
        <dbReference type="EMBL" id="CAG7564909.1"/>
    </source>
</evidence>
<accession>A0A8J2NNP4</accession>
<gene>
    <name evidence="1" type="ORF">FEQUK3_LOCUS10632</name>
</gene>
<name>A0A8J2NNP4_FUSEQ</name>
<dbReference type="Proteomes" id="UP000693738">
    <property type="component" value="Unassembled WGS sequence"/>
</dbReference>
<proteinExistence type="predicted"/>
<reference evidence="1" key="1">
    <citation type="submission" date="2021-05" db="EMBL/GenBank/DDBJ databases">
        <authorList>
            <person name="Khan N."/>
        </authorList>
    </citation>
    <scope>NUCLEOTIDE SEQUENCE</scope>
</reference>
<protein>
    <submittedName>
        <fullName evidence="1">Uncharacterized protein</fullName>
    </submittedName>
</protein>
<organism evidence="1 2">
    <name type="scientific">Fusarium equiseti</name>
    <name type="common">Fusarium scirpi</name>
    <dbReference type="NCBI Taxonomy" id="61235"/>
    <lineage>
        <taxon>Eukaryota</taxon>
        <taxon>Fungi</taxon>
        <taxon>Dikarya</taxon>
        <taxon>Ascomycota</taxon>
        <taxon>Pezizomycotina</taxon>
        <taxon>Sordariomycetes</taxon>
        <taxon>Hypocreomycetidae</taxon>
        <taxon>Hypocreales</taxon>
        <taxon>Nectriaceae</taxon>
        <taxon>Fusarium</taxon>
        <taxon>Fusarium incarnatum-equiseti species complex</taxon>
    </lineage>
</organism>
<comment type="caution">
    <text evidence="1">The sequence shown here is derived from an EMBL/GenBank/DDBJ whole genome shotgun (WGS) entry which is preliminary data.</text>
</comment>
<evidence type="ECO:0000313" key="2">
    <source>
        <dbReference type="Proteomes" id="UP000693738"/>
    </source>
</evidence>